<keyword evidence="4" id="KW-1185">Reference proteome</keyword>
<dbReference type="EMBL" id="VSWC01000170">
    <property type="protein sequence ID" value="KAA1071656.1"/>
    <property type="molecule type" value="Genomic_DNA"/>
</dbReference>
<evidence type="ECO:0000313" key="4">
    <source>
        <dbReference type="Proteomes" id="UP000324748"/>
    </source>
</evidence>
<dbReference type="Proteomes" id="UP000324748">
    <property type="component" value="Unassembled WGS sequence"/>
</dbReference>
<feature type="compositionally biased region" description="Polar residues" evidence="1">
    <location>
        <begin position="141"/>
        <end position="156"/>
    </location>
</feature>
<reference evidence="4 5" key="1">
    <citation type="submission" date="2019-05" db="EMBL/GenBank/DDBJ databases">
        <title>Emergence of the Ug99 lineage of the wheat stem rust pathogen through somatic hybridization.</title>
        <authorList>
            <person name="Li F."/>
            <person name="Upadhyaya N.M."/>
            <person name="Sperschneider J."/>
            <person name="Matny O."/>
            <person name="Nguyen-Phuc H."/>
            <person name="Mago R."/>
            <person name="Raley C."/>
            <person name="Miller M.E."/>
            <person name="Silverstein K.A.T."/>
            <person name="Henningsen E."/>
            <person name="Hirsch C.D."/>
            <person name="Visser B."/>
            <person name="Pretorius Z.A."/>
            <person name="Steffenson B.J."/>
            <person name="Schwessinger B."/>
            <person name="Dodds P.N."/>
            <person name="Figueroa M."/>
        </authorList>
    </citation>
    <scope>NUCLEOTIDE SEQUENCE [LARGE SCALE GENOMIC DNA]</scope>
    <source>
        <strain evidence="3">21-0</strain>
        <strain evidence="2 5">Ug99</strain>
    </source>
</reference>
<name>A0A5B0M5N9_PUCGR</name>
<feature type="compositionally biased region" description="Polar residues" evidence="1">
    <location>
        <begin position="539"/>
        <end position="551"/>
    </location>
</feature>
<accession>A0A5B0M5N9</accession>
<feature type="region of interest" description="Disordered" evidence="1">
    <location>
        <begin position="101"/>
        <end position="161"/>
    </location>
</feature>
<dbReference type="OrthoDB" id="3259825at2759"/>
<dbReference type="EMBL" id="VDEP01000507">
    <property type="protein sequence ID" value="KAA1067113.1"/>
    <property type="molecule type" value="Genomic_DNA"/>
</dbReference>
<feature type="region of interest" description="Disordered" evidence="1">
    <location>
        <begin position="586"/>
        <end position="611"/>
    </location>
</feature>
<evidence type="ECO:0000313" key="2">
    <source>
        <dbReference type="EMBL" id="KAA1067113.1"/>
    </source>
</evidence>
<organism evidence="3 4">
    <name type="scientific">Puccinia graminis f. sp. tritici</name>
    <dbReference type="NCBI Taxonomy" id="56615"/>
    <lineage>
        <taxon>Eukaryota</taxon>
        <taxon>Fungi</taxon>
        <taxon>Dikarya</taxon>
        <taxon>Basidiomycota</taxon>
        <taxon>Pucciniomycotina</taxon>
        <taxon>Pucciniomycetes</taxon>
        <taxon>Pucciniales</taxon>
        <taxon>Pucciniaceae</taxon>
        <taxon>Puccinia</taxon>
    </lineage>
</organism>
<proteinExistence type="predicted"/>
<gene>
    <name evidence="3" type="ORF">PGT21_014417</name>
    <name evidence="2" type="ORF">PGTUg99_015908</name>
</gene>
<feature type="compositionally biased region" description="Low complexity" evidence="1">
    <location>
        <begin position="101"/>
        <end position="122"/>
    </location>
</feature>
<protein>
    <submittedName>
        <fullName evidence="3">Uncharacterized protein</fullName>
    </submittedName>
</protein>
<sequence length="753" mass="81825">MSSNTQVRPAHHSSSPLPGAPPNDSVCAAMSIPLDCQSSLDRSQSNHPNQADSLGSNLPEKSTAVGSQANLVNPYISRAGSTPLDAEFRVHQEIFKALPASSSPSLCAESTTSSDDTSSRSSQYDVPDDGSTRMFQLDNELPSSKDSLQDDSSVFESTLGDLDDPSDDILSRLFQDKVGQAMSEESFYENSSVYEDSSVFEFALGQLDDLPVPTQAVDRDRPIEFVTLAYEDIFFIQKELVSSARFRRQSGAEAQVFDHPTETLSPSRIQSYEHMLSSHQPRSNLAISPSFVSAVESHSSRSSQDPASCFLSPRSSALQQRLDQAKAAARIRSSCSGVTPPQPSNKPLSLERTSLRENRNVHNQVLSPSSSDGPDVLCFPLTPPIYPIARSPQVGQSYIPLSFASADLDTFGSDSVIGQSTQTCPSNFNLRTRRPIVTSILFQDVEAQAFAANAALRKTRTLDAEGQSDFKKTLPRKKSISTAHIGAPKLVSTSAFLPGLQLDARAREVDGWHAPTPQSKSILKGGFKLKLNKKKPSETGPNRQTVNTPAHDQSRHIKLFPSNPNLRQDVCRPNFNSTSLYAGDSAIVPSTQTKRRGSLDQPGSPTSPKHTLALNSFRKLVNTVTAFKLNHVSGNPINSVSTVSEVAPDRQLSQPILREHVIGPTDTVYEEVPASPNATGHDPFGASPGLVARLQDNNHHMSLGPVAMPEARGSDEYQRQNPHNSIIDLYGRNSHLPPREILLPQSQPLHSLT</sequence>
<feature type="region of interest" description="Disordered" evidence="1">
    <location>
        <begin position="1"/>
        <end position="66"/>
    </location>
</feature>
<evidence type="ECO:0000256" key="1">
    <source>
        <dbReference type="SAM" id="MobiDB-lite"/>
    </source>
</evidence>
<feature type="compositionally biased region" description="Polar residues" evidence="1">
    <location>
        <begin position="36"/>
        <end position="66"/>
    </location>
</feature>
<evidence type="ECO:0000313" key="5">
    <source>
        <dbReference type="Proteomes" id="UP000325313"/>
    </source>
</evidence>
<comment type="caution">
    <text evidence="3">The sequence shown here is derived from an EMBL/GenBank/DDBJ whole genome shotgun (WGS) entry which is preliminary data.</text>
</comment>
<dbReference type="AlphaFoldDB" id="A0A5B0M5N9"/>
<evidence type="ECO:0000313" key="3">
    <source>
        <dbReference type="EMBL" id="KAA1071656.1"/>
    </source>
</evidence>
<dbReference type="Proteomes" id="UP000325313">
    <property type="component" value="Unassembled WGS sequence"/>
</dbReference>
<feature type="compositionally biased region" description="Polar residues" evidence="1">
    <location>
        <begin position="1"/>
        <end position="16"/>
    </location>
</feature>
<feature type="region of interest" description="Disordered" evidence="1">
    <location>
        <begin position="532"/>
        <end position="565"/>
    </location>
</feature>